<dbReference type="OrthoDB" id="6628184at2"/>
<reference evidence="1 2" key="1">
    <citation type="submission" date="2019-07" db="EMBL/GenBank/DDBJ databases">
        <authorList>
            <person name="Brisse S."/>
            <person name="Rodrigues C."/>
            <person name="Thorpe H."/>
        </authorList>
    </citation>
    <scope>NUCLEOTIDE SEQUENCE [LARGE SCALE GENOMIC DNA]</scope>
    <source>
        <strain evidence="1">SB6422</strain>
    </source>
</reference>
<dbReference type="EMBL" id="CABGGW010000018">
    <property type="protein sequence ID" value="VUS58509.1"/>
    <property type="molecule type" value="Genomic_DNA"/>
</dbReference>
<dbReference type="AlphaFoldDB" id="A0A564JNA2"/>
<proteinExistence type="predicted"/>
<dbReference type="RefSeq" id="WP_142513245.1">
    <property type="nucleotide sequence ID" value="NZ_CABGGW010000018.1"/>
</dbReference>
<protein>
    <submittedName>
        <fullName evidence="1">Uncharacterized protein</fullName>
    </submittedName>
</protein>
<dbReference type="Proteomes" id="UP000317374">
    <property type="component" value="Unassembled WGS sequence"/>
</dbReference>
<evidence type="ECO:0000313" key="2">
    <source>
        <dbReference type="Proteomes" id="UP000317374"/>
    </source>
</evidence>
<accession>A0A564JNA2</accession>
<evidence type="ECO:0000313" key="1">
    <source>
        <dbReference type="EMBL" id="VUS58509.1"/>
    </source>
</evidence>
<sequence length="307" mass="35950">MCIIHEYIQHAYRAALAFSPDYDDIYWRLDEDSNPYVNTRILFRKEILSEIMEHMLSGLNSEETAITRSRNILKLWIHATDWLATQTEYVDHIPRVHPQVSGRTDQLLRADILPLYELDEETFREATGQIDIPQCDVMTQEQFRKNERYWIHFMDWLERAVRDASDRCCRQLTKFVSRCSFEERQLRSWKSAFGEIRLHMSSQAIEDIDIMEFDDDYLTGYIDSVANGVFVPVIFNVSVHYRSGAAVARFSGDADVNDLEHPNAADYSSVVDDAIEWIRLEVDELRQLTEIRETLAKEDISVRRLAA</sequence>
<name>A0A564JNA2_9ENTR</name>
<organism evidence="1 2">
    <name type="scientific">Klebsiella huaxiensis</name>
    <dbReference type="NCBI Taxonomy" id="2153354"/>
    <lineage>
        <taxon>Bacteria</taxon>
        <taxon>Pseudomonadati</taxon>
        <taxon>Pseudomonadota</taxon>
        <taxon>Gammaproteobacteria</taxon>
        <taxon>Enterobacterales</taxon>
        <taxon>Enterobacteriaceae</taxon>
        <taxon>Klebsiella/Raoultella group</taxon>
        <taxon>Klebsiella</taxon>
    </lineage>
</organism>
<gene>
    <name evidence="1" type="ORF">SB6422_05634</name>
</gene>